<evidence type="ECO:0000313" key="5">
    <source>
        <dbReference type="Proteomes" id="UP000190852"/>
    </source>
</evidence>
<organism evidence="4 5">
    <name type="scientific">Parabacteroides chartae</name>
    <dbReference type="NCBI Taxonomy" id="1037355"/>
    <lineage>
        <taxon>Bacteria</taxon>
        <taxon>Pseudomonadati</taxon>
        <taxon>Bacteroidota</taxon>
        <taxon>Bacteroidia</taxon>
        <taxon>Bacteroidales</taxon>
        <taxon>Tannerellaceae</taxon>
        <taxon>Parabacteroides</taxon>
    </lineage>
</organism>
<dbReference type="Pfam" id="PF01408">
    <property type="entry name" value="GFO_IDH_MocA"/>
    <property type="match status" value="1"/>
</dbReference>
<gene>
    <name evidence="4" type="ORF">SAMN05660349_01067</name>
</gene>
<dbReference type="InterPro" id="IPR050463">
    <property type="entry name" value="Gfo/Idh/MocA_oxidrdct_glycsds"/>
</dbReference>
<dbReference type="Pfam" id="PF16490">
    <property type="entry name" value="Oxidoreduct_C"/>
    <property type="match status" value="1"/>
</dbReference>
<name>A0A1T5B3Z5_9BACT</name>
<dbReference type="SUPFAM" id="SSF51735">
    <property type="entry name" value="NAD(P)-binding Rossmann-fold domains"/>
    <property type="match status" value="1"/>
</dbReference>
<dbReference type="InterPro" id="IPR000683">
    <property type="entry name" value="Gfo/Idh/MocA-like_OxRdtase_N"/>
</dbReference>
<feature type="domain" description="Putative oxidoreductase C-terminal" evidence="3">
    <location>
        <begin position="179"/>
        <end position="456"/>
    </location>
</feature>
<dbReference type="GO" id="GO:0000166">
    <property type="term" value="F:nucleotide binding"/>
    <property type="evidence" value="ECO:0007669"/>
    <property type="project" value="InterPro"/>
</dbReference>
<evidence type="ECO:0000313" key="4">
    <source>
        <dbReference type="EMBL" id="SKB41974.1"/>
    </source>
</evidence>
<reference evidence="5" key="1">
    <citation type="submission" date="2017-02" db="EMBL/GenBank/DDBJ databases">
        <authorList>
            <person name="Varghese N."/>
            <person name="Submissions S."/>
        </authorList>
    </citation>
    <scope>NUCLEOTIDE SEQUENCE [LARGE SCALE GENOMIC DNA]</scope>
    <source>
        <strain evidence="5">DSM 24967</strain>
    </source>
</reference>
<proteinExistence type="predicted"/>
<evidence type="ECO:0000259" key="2">
    <source>
        <dbReference type="Pfam" id="PF01408"/>
    </source>
</evidence>
<dbReference type="Proteomes" id="UP000190852">
    <property type="component" value="Unassembled WGS sequence"/>
</dbReference>
<dbReference type="InterPro" id="IPR036291">
    <property type="entry name" value="NAD(P)-bd_dom_sf"/>
</dbReference>
<dbReference type="EMBL" id="FUYQ01000005">
    <property type="protein sequence ID" value="SKB41974.1"/>
    <property type="molecule type" value="Genomic_DNA"/>
</dbReference>
<dbReference type="PROSITE" id="PS51257">
    <property type="entry name" value="PROKAR_LIPOPROTEIN"/>
    <property type="match status" value="1"/>
</dbReference>
<evidence type="ECO:0000259" key="3">
    <source>
        <dbReference type="Pfam" id="PF16490"/>
    </source>
</evidence>
<evidence type="ECO:0000256" key="1">
    <source>
        <dbReference type="ARBA" id="ARBA00023002"/>
    </source>
</evidence>
<dbReference type="RefSeq" id="WP_079682720.1">
    <property type="nucleotide sequence ID" value="NZ_FUYQ01000005.1"/>
</dbReference>
<protein>
    <submittedName>
        <fullName evidence="4">Predicted dehydrogenase</fullName>
    </submittedName>
</protein>
<sequence>MRHILFLLLIVLMACQPKSENKKFTGAEGEIKIITLAPGHFHAALLQKTMLKQLDKKVQVYAPAGPEVDAHLALINSFNNRTENPTCWDEEVYIGDDYLTKMLNEKKGNVVILASNNKDKTSYILQSVAAGMNVLADKPMAIDKSSFHKLEEAFELANKKNVLLYDIMTERYDILNIVNRVLMQHKELFGDIQTGSPQDPAVKLESVHHFYKLVSGKPLVRPLWYYDVMQQGEGIVDVTTHLIDLIHWKCFPETILDYKKDIRITGAKHWATRLSLSDFSKSTLATEFPDYLNKDVKDSTLFVYANGEINYQVKDVNVGISVVWNFQAPEGAGDTHSSIIKGTKASIYILQGKEQGYSPKLYIKKADQVSETDFKLHLDHVITGLKKNYDIGAQLADNGMYEIVISDKHKDGHEAHFSHVAEKFFGFLVSREMPEWEVPNMLTKYFITTEALEIAKKEDK</sequence>
<dbReference type="PANTHER" id="PTHR43818">
    <property type="entry name" value="BCDNA.GH03377"/>
    <property type="match status" value="1"/>
</dbReference>
<accession>A0A1T5B3Z5</accession>
<feature type="domain" description="Gfo/Idh/MocA-like oxidoreductase N-terminal" evidence="2">
    <location>
        <begin position="87"/>
        <end position="164"/>
    </location>
</feature>
<dbReference type="GO" id="GO:0016491">
    <property type="term" value="F:oxidoreductase activity"/>
    <property type="evidence" value="ECO:0007669"/>
    <property type="project" value="UniProtKB-KW"/>
</dbReference>
<dbReference type="Gene3D" id="3.40.50.720">
    <property type="entry name" value="NAD(P)-binding Rossmann-like Domain"/>
    <property type="match status" value="1"/>
</dbReference>
<keyword evidence="5" id="KW-1185">Reference proteome</keyword>
<dbReference type="AlphaFoldDB" id="A0A1T5B3Z5"/>
<dbReference type="PANTHER" id="PTHR43818:SF11">
    <property type="entry name" value="BCDNA.GH03377"/>
    <property type="match status" value="1"/>
</dbReference>
<dbReference type="InterPro" id="IPR032459">
    <property type="entry name" value="Oxidoreduct_C"/>
</dbReference>
<keyword evidence="1" id="KW-0560">Oxidoreductase</keyword>